<dbReference type="InterPro" id="IPR036388">
    <property type="entry name" value="WH-like_DNA-bd_sf"/>
</dbReference>
<organism evidence="6 7">
    <name type="scientific">Rhizobium viscosum</name>
    <name type="common">Arthrobacter viscosus</name>
    <dbReference type="NCBI Taxonomy" id="1673"/>
    <lineage>
        <taxon>Bacteria</taxon>
        <taxon>Pseudomonadati</taxon>
        <taxon>Pseudomonadota</taxon>
        <taxon>Alphaproteobacteria</taxon>
        <taxon>Hyphomicrobiales</taxon>
        <taxon>Rhizobiaceae</taxon>
        <taxon>Rhizobium/Agrobacterium group</taxon>
        <taxon>Rhizobium</taxon>
    </lineage>
</organism>
<keyword evidence="4" id="KW-0812">Transmembrane</keyword>
<dbReference type="SUPFAM" id="SSF48008">
    <property type="entry name" value="GntR ligand-binding domain-like"/>
    <property type="match status" value="1"/>
</dbReference>
<dbReference type="Proteomes" id="UP000620262">
    <property type="component" value="Unassembled WGS sequence"/>
</dbReference>
<dbReference type="SMART" id="SM00895">
    <property type="entry name" value="FCD"/>
    <property type="match status" value="1"/>
</dbReference>
<feature type="domain" description="HTH gntR-type" evidence="5">
    <location>
        <begin position="17"/>
        <end position="84"/>
    </location>
</feature>
<accession>A0ABR9II28</accession>
<dbReference type="PROSITE" id="PS50949">
    <property type="entry name" value="HTH_GNTR"/>
    <property type="match status" value="1"/>
</dbReference>
<dbReference type="PANTHER" id="PTHR43537:SF45">
    <property type="entry name" value="GNTR FAMILY REGULATORY PROTEIN"/>
    <property type="match status" value="1"/>
</dbReference>
<dbReference type="SMART" id="SM00345">
    <property type="entry name" value="HTH_GNTR"/>
    <property type="match status" value="1"/>
</dbReference>
<dbReference type="PANTHER" id="PTHR43537">
    <property type="entry name" value="TRANSCRIPTIONAL REGULATOR, GNTR FAMILY"/>
    <property type="match status" value="1"/>
</dbReference>
<keyword evidence="4" id="KW-0472">Membrane</keyword>
<evidence type="ECO:0000313" key="7">
    <source>
        <dbReference type="Proteomes" id="UP000620262"/>
    </source>
</evidence>
<dbReference type="GO" id="GO:0003677">
    <property type="term" value="F:DNA binding"/>
    <property type="evidence" value="ECO:0007669"/>
    <property type="project" value="UniProtKB-KW"/>
</dbReference>
<comment type="caution">
    <text evidence="6">The sequence shown here is derived from an EMBL/GenBank/DDBJ whole genome shotgun (WGS) entry which is preliminary data.</text>
</comment>
<evidence type="ECO:0000259" key="5">
    <source>
        <dbReference type="PROSITE" id="PS50949"/>
    </source>
</evidence>
<dbReference type="Gene3D" id="1.20.120.530">
    <property type="entry name" value="GntR ligand-binding domain-like"/>
    <property type="match status" value="1"/>
</dbReference>
<dbReference type="EMBL" id="JADBEC010000001">
    <property type="protein sequence ID" value="MBE1502843.1"/>
    <property type="molecule type" value="Genomic_DNA"/>
</dbReference>
<keyword evidence="3" id="KW-0804">Transcription</keyword>
<dbReference type="Pfam" id="PF00392">
    <property type="entry name" value="GntR"/>
    <property type="match status" value="1"/>
</dbReference>
<dbReference type="InterPro" id="IPR008920">
    <property type="entry name" value="TF_FadR/GntR_C"/>
</dbReference>
<keyword evidence="7" id="KW-1185">Reference proteome</keyword>
<evidence type="ECO:0000256" key="4">
    <source>
        <dbReference type="SAM" id="Phobius"/>
    </source>
</evidence>
<evidence type="ECO:0000256" key="1">
    <source>
        <dbReference type="ARBA" id="ARBA00023015"/>
    </source>
</evidence>
<keyword evidence="2 6" id="KW-0238">DNA-binding</keyword>
<keyword evidence="4" id="KW-1133">Transmembrane helix</keyword>
<gene>
    <name evidence="6" type="ORF">H4W29_000024</name>
</gene>
<dbReference type="Pfam" id="PF07729">
    <property type="entry name" value="FCD"/>
    <property type="match status" value="1"/>
</dbReference>
<evidence type="ECO:0000256" key="2">
    <source>
        <dbReference type="ARBA" id="ARBA00023125"/>
    </source>
</evidence>
<evidence type="ECO:0000313" key="6">
    <source>
        <dbReference type="EMBL" id="MBE1502843.1"/>
    </source>
</evidence>
<dbReference type="InterPro" id="IPR000524">
    <property type="entry name" value="Tscrpt_reg_HTH_GntR"/>
</dbReference>
<protein>
    <submittedName>
        <fullName evidence="6">DNA-binding GntR family transcriptional regulator</fullName>
    </submittedName>
</protein>
<dbReference type="InterPro" id="IPR036390">
    <property type="entry name" value="WH_DNA-bd_sf"/>
</dbReference>
<proteinExistence type="predicted"/>
<sequence>MRMMIYQSNDGFARMQESLSHLAYLALEHAIVTLALAPGALVTEKQLIDLAGHGRTPVREAIQKLAWQGLIVVKPRVGLQIAEINSEDHANVMQVRRKLEPIAAALVADAANEEQRSRLVACARAMEECAVSGDLSGFFAADKAFDEILEDACSNRFITAALGPVQTHSRRLWYSTANPERMDRSISFHVAVIRAIHQGEVEQAREAMADLIDYLSQK</sequence>
<dbReference type="InterPro" id="IPR011711">
    <property type="entry name" value="GntR_C"/>
</dbReference>
<dbReference type="Gene3D" id="1.10.10.10">
    <property type="entry name" value="Winged helix-like DNA-binding domain superfamily/Winged helix DNA-binding domain"/>
    <property type="match status" value="1"/>
</dbReference>
<reference evidence="6 7" key="1">
    <citation type="submission" date="2020-10" db="EMBL/GenBank/DDBJ databases">
        <title>Sequencing the genomes of 1000 actinobacteria strains.</title>
        <authorList>
            <person name="Klenk H.-P."/>
        </authorList>
    </citation>
    <scope>NUCLEOTIDE SEQUENCE [LARGE SCALE GENOMIC DNA]</scope>
    <source>
        <strain evidence="6 7">DSM 7307</strain>
    </source>
</reference>
<dbReference type="SUPFAM" id="SSF46785">
    <property type="entry name" value="Winged helix' DNA-binding domain"/>
    <property type="match status" value="1"/>
</dbReference>
<keyword evidence="1" id="KW-0805">Transcription regulation</keyword>
<feature type="transmembrane region" description="Helical" evidence="4">
    <location>
        <begin position="21"/>
        <end position="41"/>
    </location>
</feature>
<name>A0ABR9II28_RHIVS</name>
<evidence type="ECO:0000256" key="3">
    <source>
        <dbReference type="ARBA" id="ARBA00023163"/>
    </source>
</evidence>